<keyword evidence="8" id="KW-1185">Reference proteome</keyword>
<sequence>MPHLRLEKLGFTRQGRVILRDLSLSFAPGQLVCLMGANGAGKTTLLRLILGLLRASDGEIMLDGRAVHDFGRRDLARILAYVPQNRETPPPYSVDQIVAMGRLPYKGLMRESRPEDQGIVTRILTRLGLNALRDRPCTSLSGGEYQRVLLARALVQETPVLVLDEPLSGLDFGHQIRLMALLGALGKAGRLVLMTAHQPDLVYRYATHVVLLEHGRVLAQGTPDVILDAGRLSAFYETPLTHHDIADDRFFAGET</sequence>
<dbReference type="PROSITE" id="PS50893">
    <property type="entry name" value="ABC_TRANSPORTER_2"/>
    <property type="match status" value="1"/>
</dbReference>
<protein>
    <submittedName>
        <fullName evidence="7">Ferrichrome ABC transporter ATP-binding protein</fullName>
    </submittedName>
</protein>
<dbReference type="Pfam" id="PF00005">
    <property type="entry name" value="ABC_tran"/>
    <property type="match status" value="1"/>
</dbReference>
<keyword evidence="3 7" id="KW-0067">ATP-binding</keyword>
<dbReference type="SUPFAM" id="SSF52540">
    <property type="entry name" value="P-loop containing nucleoside triphosphate hydrolases"/>
    <property type="match status" value="1"/>
</dbReference>
<dbReference type="GO" id="GO:0005524">
    <property type="term" value="F:ATP binding"/>
    <property type="evidence" value="ECO:0007669"/>
    <property type="project" value="UniProtKB-KW"/>
</dbReference>
<dbReference type="RefSeq" id="WP_264814741.1">
    <property type="nucleotide sequence ID" value="NZ_BAPV01000005.1"/>
</dbReference>
<dbReference type="SMART" id="SM00382">
    <property type="entry name" value="AAA"/>
    <property type="match status" value="1"/>
</dbReference>
<dbReference type="PANTHER" id="PTHR42794">
    <property type="entry name" value="HEMIN IMPORT ATP-BINDING PROTEIN HMUV"/>
    <property type="match status" value="1"/>
</dbReference>
<feature type="domain" description="ABC transporter" evidence="6">
    <location>
        <begin position="4"/>
        <end position="239"/>
    </location>
</feature>
<dbReference type="Proteomes" id="UP001062776">
    <property type="component" value="Unassembled WGS sequence"/>
</dbReference>
<evidence type="ECO:0000256" key="3">
    <source>
        <dbReference type="ARBA" id="ARBA00022840"/>
    </source>
</evidence>
<evidence type="ECO:0000259" key="6">
    <source>
        <dbReference type="PROSITE" id="PS50893"/>
    </source>
</evidence>
<evidence type="ECO:0000256" key="5">
    <source>
        <dbReference type="ARBA" id="ARBA00037066"/>
    </source>
</evidence>
<dbReference type="PANTHER" id="PTHR42794:SF1">
    <property type="entry name" value="HEMIN IMPORT ATP-BINDING PROTEIN HMUV"/>
    <property type="match status" value="1"/>
</dbReference>
<evidence type="ECO:0000313" key="7">
    <source>
        <dbReference type="EMBL" id="GBQ86088.1"/>
    </source>
</evidence>
<dbReference type="InterPro" id="IPR003439">
    <property type="entry name" value="ABC_transporter-like_ATP-bd"/>
</dbReference>
<evidence type="ECO:0000256" key="1">
    <source>
        <dbReference type="ARBA" id="ARBA00022448"/>
    </source>
</evidence>
<dbReference type="InterPro" id="IPR027417">
    <property type="entry name" value="P-loop_NTPase"/>
</dbReference>
<evidence type="ECO:0000256" key="2">
    <source>
        <dbReference type="ARBA" id="ARBA00022741"/>
    </source>
</evidence>
<comment type="caution">
    <text evidence="7">The sequence shown here is derived from an EMBL/GenBank/DDBJ whole genome shotgun (WGS) entry which is preliminary data.</text>
</comment>
<evidence type="ECO:0000256" key="4">
    <source>
        <dbReference type="ARBA" id="ARBA00022967"/>
    </source>
</evidence>
<keyword evidence="1" id="KW-0813">Transport</keyword>
<name>A0ABQ0Q0E8_9PROT</name>
<dbReference type="InterPro" id="IPR003593">
    <property type="entry name" value="AAA+_ATPase"/>
</dbReference>
<keyword evidence="4" id="KW-1278">Translocase</keyword>
<evidence type="ECO:0000313" key="8">
    <source>
        <dbReference type="Proteomes" id="UP001062776"/>
    </source>
</evidence>
<dbReference type="EMBL" id="BAPV01000005">
    <property type="protein sequence ID" value="GBQ86088.1"/>
    <property type="molecule type" value="Genomic_DNA"/>
</dbReference>
<dbReference type="Gene3D" id="3.40.50.300">
    <property type="entry name" value="P-loop containing nucleotide triphosphate hydrolases"/>
    <property type="match status" value="1"/>
</dbReference>
<reference evidence="7" key="1">
    <citation type="submission" date="2013-04" db="EMBL/GenBank/DDBJ databases">
        <title>The genome sequencing project of 58 acetic acid bacteria.</title>
        <authorList>
            <person name="Okamoto-Kainuma A."/>
            <person name="Ishikawa M."/>
            <person name="Umino S."/>
            <person name="Koizumi Y."/>
            <person name="Shiwa Y."/>
            <person name="Yoshikawa H."/>
            <person name="Matsutani M."/>
            <person name="Matsushita K."/>
        </authorList>
    </citation>
    <scope>NUCLEOTIDE SEQUENCE</scope>
    <source>
        <strain evidence="7">NRIC 0535</strain>
    </source>
</reference>
<accession>A0ABQ0Q0E8</accession>
<proteinExistence type="predicted"/>
<dbReference type="CDD" id="cd03214">
    <property type="entry name" value="ABC_Iron-Siderophores_B12_Hemin"/>
    <property type="match status" value="1"/>
</dbReference>
<comment type="function">
    <text evidence="5">Part of the ABC transporter complex HmuTUV involved in hemin import. Responsible for energy coupling to the transport system.</text>
</comment>
<keyword evidence="2" id="KW-0547">Nucleotide-binding</keyword>
<organism evidence="7 8">
    <name type="scientific">Asaia krungthepensis NRIC 0535</name>
    <dbReference type="NCBI Taxonomy" id="1307925"/>
    <lineage>
        <taxon>Bacteria</taxon>
        <taxon>Pseudomonadati</taxon>
        <taxon>Pseudomonadota</taxon>
        <taxon>Alphaproteobacteria</taxon>
        <taxon>Acetobacterales</taxon>
        <taxon>Acetobacteraceae</taxon>
        <taxon>Asaia</taxon>
    </lineage>
</organism>
<gene>
    <name evidence="7" type="ORF">AA0535_0930</name>
</gene>